<gene>
    <name evidence="1" type="ORF">cyc_08299</name>
</gene>
<dbReference type="InParanoid" id="A0A1D3D363"/>
<protein>
    <submittedName>
        <fullName evidence="1">Thymidylate synthase</fullName>
    </submittedName>
</protein>
<accession>A0A1D3D363</accession>
<evidence type="ECO:0000313" key="2">
    <source>
        <dbReference type="Proteomes" id="UP000095192"/>
    </source>
</evidence>
<sequence length="146" mass="16298">MADRRLPGRVYLWFPPDFHDREGTGFPSNLLDEGFSVVQINMCIAEAVDELSRREAAYLGQHESQQRVGSDVERNSKPYVAASLVHEAGETSIRDVKLTQQVAGRQRHQVKSCSSDTLEAHDACKAGICGQGSSLQRDMRRRLALQ</sequence>
<evidence type="ECO:0000313" key="1">
    <source>
        <dbReference type="EMBL" id="OEH77890.1"/>
    </source>
</evidence>
<dbReference type="AlphaFoldDB" id="A0A1D3D363"/>
<dbReference type="VEuPathDB" id="ToxoDB:cyc_08299"/>
<proteinExistence type="predicted"/>
<dbReference type="Proteomes" id="UP000095192">
    <property type="component" value="Unassembled WGS sequence"/>
</dbReference>
<keyword evidence="2" id="KW-1185">Reference proteome</keyword>
<dbReference type="EMBL" id="JROU02000941">
    <property type="protein sequence ID" value="OEH77890.1"/>
    <property type="molecule type" value="Genomic_DNA"/>
</dbReference>
<comment type="caution">
    <text evidence="1">The sequence shown here is derived from an EMBL/GenBank/DDBJ whole genome shotgun (WGS) entry which is preliminary data.</text>
</comment>
<name>A0A1D3D363_9EIME</name>
<organism evidence="1 2">
    <name type="scientific">Cyclospora cayetanensis</name>
    <dbReference type="NCBI Taxonomy" id="88456"/>
    <lineage>
        <taxon>Eukaryota</taxon>
        <taxon>Sar</taxon>
        <taxon>Alveolata</taxon>
        <taxon>Apicomplexa</taxon>
        <taxon>Conoidasida</taxon>
        <taxon>Coccidia</taxon>
        <taxon>Eucoccidiorida</taxon>
        <taxon>Eimeriorina</taxon>
        <taxon>Eimeriidae</taxon>
        <taxon>Cyclospora</taxon>
    </lineage>
</organism>
<reference evidence="1 2" key="1">
    <citation type="journal article" date="2016" name="BMC Genomics">
        <title>Comparative genomics reveals Cyclospora cayetanensis possesses coccidia-like metabolism and invasion components but unique surface antigens.</title>
        <authorList>
            <person name="Liu S."/>
            <person name="Wang L."/>
            <person name="Zheng H."/>
            <person name="Xu Z."/>
            <person name="Roellig D.M."/>
            <person name="Li N."/>
            <person name="Frace M.A."/>
            <person name="Tang K."/>
            <person name="Arrowood M.J."/>
            <person name="Moss D.M."/>
            <person name="Zhang L."/>
            <person name="Feng Y."/>
            <person name="Xiao L."/>
        </authorList>
    </citation>
    <scope>NUCLEOTIDE SEQUENCE [LARGE SCALE GENOMIC DNA]</scope>
    <source>
        <strain evidence="1 2">CHN_HEN01</strain>
    </source>
</reference>